<feature type="region of interest" description="Disordered" evidence="1">
    <location>
        <begin position="65"/>
        <end position="125"/>
    </location>
</feature>
<accession>A0AAV7QJM1</accession>
<comment type="caution">
    <text evidence="2">The sequence shown here is derived from an EMBL/GenBank/DDBJ whole genome shotgun (WGS) entry which is preliminary data.</text>
</comment>
<feature type="region of interest" description="Disordered" evidence="1">
    <location>
        <begin position="1"/>
        <end position="34"/>
    </location>
</feature>
<dbReference type="EMBL" id="JANPWB010000010">
    <property type="protein sequence ID" value="KAJ1139264.1"/>
    <property type="molecule type" value="Genomic_DNA"/>
</dbReference>
<feature type="compositionally biased region" description="Basic and acidic residues" evidence="1">
    <location>
        <begin position="110"/>
        <end position="122"/>
    </location>
</feature>
<dbReference type="Proteomes" id="UP001066276">
    <property type="component" value="Chromosome 6"/>
</dbReference>
<evidence type="ECO:0000256" key="1">
    <source>
        <dbReference type="SAM" id="MobiDB-lite"/>
    </source>
</evidence>
<sequence>MEGTEGTEDLQATYLEKKRGPKQGLPKQTSPDVLVSLPGCFPRCRRPHPLAQFCPISADSDPVSLAQSHTMRRPQPINLSGEGTSECNELSSLRIRISQTPKQSGNRNTRVTEQERNAENRRNSKVRTAVPANRMQSTHQASAPTTFIRGFTGFYAKQHPINGFTGLDANKHPIDCFTGQDTE</sequence>
<evidence type="ECO:0000313" key="3">
    <source>
        <dbReference type="Proteomes" id="UP001066276"/>
    </source>
</evidence>
<reference evidence="2" key="1">
    <citation type="journal article" date="2022" name="bioRxiv">
        <title>Sequencing and chromosome-scale assembly of the giantPleurodeles waltlgenome.</title>
        <authorList>
            <person name="Brown T."/>
            <person name="Elewa A."/>
            <person name="Iarovenko S."/>
            <person name="Subramanian E."/>
            <person name="Araus A.J."/>
            <person name="Petzold A."/>
            <person name="Susuki M."/>
            <person name="Suzuki K.-i.T."/>
            <person name="Hayashi T."/>
            <person name="Toyoda A."/>
            <person name="Oliveira C."/>
            <person name="Osipova E."/>
            <person name="Leigh N.D."/>
            <person name="Simon A."/>
            <person name="Yun M.H."/>
        </authorList>
    </citation>
    <scope>NUCLEOTIDE SEQUENCE</scope>
    <source>
        <strain evidence="2">20211129_DDA</strain>
        <tissue evidence="2">Liver</tissue>
    </source>
</reference>
<name>A0AAV7QJM1_PLEWA</name>
<evidence type="ECO:0000313" key="2">
    <source>
        <dbReference type="EMBL" id="KAJ1139264.1"/>
    </source>
</evidence>
<protein>
    <submittedName>
        <fullName evidence="2">Uncharacterized protein</fullName>
    </submittedName>
</protein>
<dbReference type="AlphaFoldDB" id="A0AAV7QJM1"/>
<feature type="compositionally biased region" description="Polar residues" evidence="1">
    <location>
        <begin position="77"/>
        <end position="109"/>
    </location>
</feature>
<proteinExistence type="predicted"/>
<keyword evidence="3" id="KW-1185">Reference proteome</keyword>
<gene>
    <name evidence="2" type="ORF">NDU88_005639</name>
</gene>
<organism evidence="2 3">
    <name type="scientific">Pleurodeles waltl</name>
    <name type="common">Iberian ribbed newt</name>
    <dbReference type="NCBI Taxonomy" id="8319"/>
    <lineage>
        <taxon>Eukaryota</taxon>
        <taxon>Metazoa</taxon>
        <taxon>Chordata</taxon>
        <taxon>Craniata</taxon>
        <taxon>Vertebrata</taxon>
        <taxon>Euteleostomi</taxon>
        <taxon>Amphibia</taxon>
        <taxon>Batrachia</taxon>
        <taxon>Caudata</taxon>
        <taxon>Salamandroidea</taxon>
        <taxon>Salamandridae</taxon>
        <taxon>Pleurodelinae</taxon>
        <taxon>Pleurodeles</taxon>
    </lineage>
</organism>